<dbReference type="EMBL" id="UOGI01000247">
    <property type="protein sequence ID" value="VAX34054.1"/>
    <property type="molecule type" value="Genomic_DNA"/>
</dbReference>
<keyword evidence="1" id="KW-1133">Transmembrane helix</keyword>
<accession>A0A3B1DDD3</accession>
<reference evidence="2" key="1">
    <citation type="submission" date="2018-06" db="EMBL/GenBank/DDBJ databases">
        <authorList>
            <person name="Zhirakovskaya E."/>
        </authorList>
    </citation>
    <scope>NUCLEOTIDE SEQUENCE</scope>
</reference>
<dbReference type="AlphaFoldDB" id="A0A3B1DDD3"/>
<proteinExistence type="predicted"/>
<name>A0A3B1DDD3_9ZZZZ</name>
<gene>
    <name evidence="2" type="ORF">MNBD_NITROSPIRAE03-368</name>
</gene>
<feature type="transmembrane region" description="Helical" evidence="1">
    <location>
        <begin position="43"/>
        <end position="62"/>
    </location>
</feature>
<keyword evidence="1" id="KW-0472">Membrane</keyword>
<feature type="non-terminal residue" evidence="2">
    <location>
        <position position="71"/>
    </location>
</feature>
<organism evidence="2">
    <name type="scientific">hydrothermal vent metagenome</name>
    <dbReference type="NCBI Taxonomy" id="652676"/>
    <lineage>
        <taxon>unclassified sequences</taxon>
        <taxon>metagenomes</taxon>
        <taxon>ecological metagenomes</taxon>
    </lineage>
</organism>
<sequence length="71" mass="7923">MGKLITLIFILFLGLIAYFAVLNRETVTVLVTNNLAYEIPKIALVLISATAGALLMLIIYTIRDTRRLIDN</sequence>
<evidence type="ECO:0000313" key="2">
    <source>
        <dbReference type="EMBL" id="VAX34054.1"/>
    </source>
</evidence>
<keyword evidence="1" id="KW-0812">Transmembrane</keyword>
<evidence type="ECO:0008006" key="3">
    <source>
        <dbReference type="Google" id="ProtNLM"/>
    </source>
</evidence>
<evidence type="ECO:0000256" key="1">
    <source>
        <dbReference type="SAM" id="Phobius"/>
    </source>
</evidence>
<protein>
    <recommendedName>
        <fullName evidence="3">Lipopolysaccharide assembly protein A domain-containing protein</fullName>
    </recommendedName>
</protein>